<sequence length="443" mass="49495">MWDKRQKYSKNHLRGISSPDYPKSGPDQHSAERKQASSIDGLVCSGPDNLWFTGTIPRCLIDKVTTTAGVLNLENNQLTGTLPETFPEGCALRTLGLNGNWLEGHVPKSLANCANVEVLNLGTNKINGNFPCFLANLSSLRVLVLRSNKLHGNIRCKGIHNMWPKLQIIDLALNNFSGTLPPQFFSQRKAMMDGARGANAQHLRYVVPMFGNYYDDSIIVINKGMEMKLVKILTIFTAIDFSNNNFEGVIPDTVGDLKFLYVLNLSHNAFTGSIPSSLGNLTQLGSLDLSWNKLGGSIPVTLASLTFLSFLNLSYNQLVGMIPRGPQLQTFPETSFKGNKGLWGAPLTACCKKAEPTTPTSNGTQSYTEEDDEINWVYITATLGYTVGFGVIVVPLLYSKRWRQCYYKPVDRAIVRILHHREQRARNQRRRNNINQLRRLQHH</sequence>
<dbReference type="EMBL" id="WJXA01000003">
    <property type="protein sequence ID" value="KAF7147032.1"/>
    <property type="molecule type" value="Genomic_DNA"/>
</dbReference>
<dbReference type="PANTHER" id="PTHR27004:SF428">
    <property type="entry name" value="OS01G0160600 PROTEIN"/>
    <property type="match status" value="1"/>
</dbReference>
<evidence type="ECO:0000256" key="8">
    <source>
        <dbReference type="ARBA" id="ARBA00023136"/>
    </source>
</evidence>
<evidence type="ECO:0000256" key="12">
    <source>
        <dbReference type="SAM" id="Phobius"/>
    </source>
</evidence>
<evidence type="ECO:0000256" key="6">
    <source>
        <dbReference type="ARBA" id="ARBA00022737"/>
    </source>
</evidence>
<evidence type="ECO:0000313" key="14">
    <source>
        <dbReference type="Proteomes" id="UP000626092"/>
    </source>
</evidence>
<dbReference type="FunFam" id="3.80.10.10:FF:000213">
    <property type="entry name" value="Tyrosine-sulfated glycopeptide receptor 1"/>
    <property type="match status" value="1"/>
</dbReference>
<dbReference type="PANTHER" id="PTHR27004">
    <property type="entry name" value="RECEPTOR-LIKE PROTEIN 12 ISOFORM X1"/>
    <property type="match status" value="1"/>
</dbReference>
<keyword evidence="3" id="KW-1003">Cell membrane</keyword>
<dbReference type="InterPro" id="IPR001611">
    <property type="entry name" value="Leu-rich_rpt"/>
</dbReference>
<accession>A0A834H503</accession>
<comment type="similarity">
    <text evidence="2">Belongs to the RLP family.</text>
</comment>
<evidence type="ECO:0000256" key="11">
    <source>
        <dbReference type="SAM" id="MobiDB-lite"/>
    </source>
</evidence>
<evidence type="ECO:0000256" key="3">
    <source>
        <dbReference type="ARBA" id="ARBA00022475"/>
    </source>
</evidence>
<evidence type="ECO:0000256" key="2">
    <source>
        <dbReference type="ARBA" id="ARBA00009592"/>
    </source>
</evidence>
<evidence type="ECO:0000256" key="10">
    <source>
        <dbReference type="ARBA" id="ARBA00023180"/>
    </source>
</evidence>
<name>A0A834H503_RHOSS</name>
<keyword evidence="4" id="KW-0433">Leucine-rich repeat</keyword>
<evidence type="ECO:0000256" key="7">
    <source>
        <dbReference type="ARBA" id="ARBA00022989"/>
    </source>
</evidence>
<evidence type="ECO:0000256" key="9">
    <source>
        <dbReference type="ARBA" id="ARBA00023170"/>
    </source>
</evidence>
<comment type="caution">
    <text evidence="13">The sequence shown here is derived from an EMBL/GenBank/DDBJ whole genome shotgun (WGS) entry which is preliminary data.</text>
</comment>
<comment type="subcellular location">
    <subcellularLocation>
        <location evidence="1">Cell membrane</location>
        <topology evidence="1">Single-pass type I membrane protein</topology>
    </subcellularLocation>
</comment>
<keyword evidence="10" id="KW-0325">Glycoprotein</keyword>
<keyword evidence="8 12" id="KW-0472">Membrane</keyword>
<keyword evidence="14" id="KW-1185">Reference proteome</keyword>
<gene>
    <name evidence="13" type="ORF">RHSIM_Rhsim03G0030400</name>
</gene>
<reference evidence="13" key="1">
    <citation type="submission" date="2019-11" db="EMBL/GenBank/DDBJ databases">
        <authorList>
            <person name="Liu Y."/>
            <person name="Hou J."/>
            <person name="Li T.-Q."/>
            <person name="Guan C.-H."/>
            <person name="Wu X."/>
            <person name="Wu H.-Z."/>
            <person name="Ling F."/>
            <person name="Zhang R."/>
            <person name="Shi X.-G."/>
            <person name="Ren J.-P."/>
            <person name="Chen E.-F."/>
            <person name="Sun J.-M."/>
        </authorList>
    </citation>
    <scope>NUCLEOTIDE SEQUENCE</scope>
    <source>
        <strain evidence="13">Adult_tree_wgs_1</strain>
        <tissue evidence="13">Leaves</tissue>
    </source>
</reference>
<keyword evidence="9" id="KW-0675">Receptor</keyword>
<dbReference type="Pfam" id="PF00560">
    <property type="entry name" value="LRR_1"/>
    <property type="match status" value="3"/>
</dbReference>
<evidence type="ECO:0000256" key="1">
    <source>
        <dbReference type="ARBA" id="ARBA00004251"/>
    </source>
</evidence>
<keyword evidence="6" id="KW-0677">Repeat</keyword>
<dbReference type="AlphaFoldDB" id="A0A834H503"/>
<dbReference type="InterPro" id="IPR032675">
    <property type="entry name" value="LRR_dom_sf"/>
</dbReference>
<dbReference type="OrthoDB" id="1733076at2759"/>
<evidence type="ECO:0000256" key="5">
    <source>
        <dbReference type="ARBA" id="ARBA00022692"/>
    </source>
</evidence>
<keyword evidence="5 12" id="KW-0812">Transmembrane</keyword>
<organism evidence="13 14">
    <name type="scientific">Rhododendron simsii</name>
    <name type="common">Sims's rhododendron</name>
    <dbReference type="NCBI Taxonomy" id="118357"/>
    <lineage>
        <taxon>Eukaryota</taxon>
        <taxon>Viridiplantae</taxon>
        <taxon>Streptophyta</taxon>
        <taxon>Embryophyta</taxon>
        <taxon>Tracheophyta</taxon>
        <taxon>Spermatophyta</taxon>
        <taxon>Magnoliopsida</taxon>
        <taxon>eudicotyledons</taxon>
        <taxon>Gunneridae</taxon>
        <taxon>Pentapetalae</taxon>
        <taxon>asterids</taxon>
        <taxon>Ericales</taxon>
        <taxon>Ericaceae</taxon>
        <taxon>Ericoideae</taxon>
        <taxon>Rhodoreae</taxon>
        <taxon>Rhododendron</taxon>
    </lineage>
</organism>
<evidence type="ECO:0000313" key="13">
    <source>
        <dbReference type="EMBL" id="KAF7147032.1"/>
    </source>
</evidence>
<dbReference type="SUPFAM" id="SSF52058">
    <property type="entry name" value="L domain-like"/>
    <property type="match status" value="1"/>
</dbReference>
<dbReference type="Proteomes" id="UP000626092">
    <property type="component" value="Unassembled WGS sequence"/>
</dbReference>
<keyword evidence="7 12" id="KW-1133">Transmembrane helix</keyword>
<evidence type="ECO:0000256" key="4">
    <source>
        <dbReference type="ARBA" id="ARBA00022614"/>
    </source>
</evidence>
<feature type="region of interest" description="Disordered" evidence="11">
    <location>
        <begin position="1"/>
        <end position="32"/>
    </location>
</feature>
<dbReference type="Pfam" id="PF13855">
    <property type="entry name" value="LRR_8"/>
    <property type="match status" value="1"/>
</dbReference>
<proteinExistence type="inferred from homology"/>
<protein>
    <submittedName>
        <fullName evidence="13">Uncharacterized protein</fullName>
    </submittedName>
</protein>
<feature type="transmembrane region" description="Helical" evidence="12">
    <location>
        <begin position="376"/>
        <end position="398"/>
    </location>
</feature>
<dbReference type="Gene3D" id="3.80.10.10">
    <property type="entry name" value="Ribonuclease Inhibitor"/>
    <property type="match status" value="1"/>
</dbReference>
<dbReference type="GO" id="GO:0005886">
    <property type="term" value="C:plasma membrane"/>
    <property type="evidence" value="ECO:0007669"/>
    <property type="project" value="UniProtKB-SubCell"/>
</dbReference>